<feature type="transmembrane region" description="Helical" evidence="1">
    <location>
        <begin position="21"/>
        <end position="43"/>
    </location>
</feature>
<organism evidence="2 3">
    <name type="scientific">Rickenella mellea</name>
    <dbReference type="NCBI Taxonomy" id="50990"/>
    <lineage>
        <taxon>Eukaryota</taxon>
        <taxon>Fungi</taxon>
        <taxon>Dikarya</taxon>
        <taxon>Basidiomycota</taxon>
        <taxon>Agaricomycotina</taxon>
        <taxon>Agaricomycetes</taxon>
        <taxon>Hymenochaetales</taxon>
        <taxon>Rickenellaceae</taxon>
        <taxon>Rickenella</taxon>
    </lineage>
</organism>
<dbReference type="InterPro" id="IPR036047">
    <property type="entry name" value="F-box-like_dom_sf"/>
</dbReference>
<evidence type="ECO:0000313" key="2">
    <source>
        <dbReference type="EMBL" id="TDL13631.1"/>
    </source>
</evidence>
<dbReference type="OrthoDB" id="2269034at2759"/>
<keyword evidence="1" id="KW-0472">Membrane</keyword>
<dbReference type="AlphaFoldDB" id="A0A4Y7PF25"/>
<gene>
    <name evidence="2" type="ORF">BD410DRAFT_735089</name>
</gene>
<accession>A0A4Y7PF25</accession>
<reference evidence="2 3" key="1">
    <citation type="submission" date="2018-06" db="EMBL/GenBank/DDBJ databases">
        <title>A transcriptomic atlas of mushroom development highlights an independent origin of complex multicellularity.</title>
        <authorList>
            <consortium name="DOE Joint Genome Institute"/>
            <person name="Krizsan K."/>
            <person name="Almasi E."/>
            <person name="Merenyi Z."/>
            <person name="Sahu N."/>
            <person name="Viragh M."/>
            <person name="Koszo T."/>
            <person name="Mondo S."/>
            <person name="Kiss B."/>
            <person name="Balint B."/>
            <person name="Kues U."/>
            <person name="Barry K."/>
            <person name="Hegedus J.C."/>
            <person name="Henrissat B."/>
            <person name="Johnson J."/>
            <person name="Lipzen A."/>
            <person name="Ohm R."/>
            <person name="Nagy I."/>
            <person name="Pangilinan J."/>
            <person name="Yan J."/>
            <person name="Xiong Y."/>
            <person name="Grigoriev I.V."/>
            <person name="Hibbett D.S."/>
            <person name="Nagy L.G."/>
        </authorList>
    </citation>
    <scope>NUCLEOTIDE SEQUENCE [LARGE SCALE GENOMIC DNA]</scope>
    <source>
        <strain evidence="2 3">SZMC22713</strain>
    </source>
</reference>
<dbReference type="SUPFAM" id="SSF81383">
    <property type="entry name" value="F-box domain"/>
    <property type="match status" value="1"/>
</dbReference>
<keyword evidence="3" id="KW-1185">Reference proteome</keyword>
<protein>
    <submittedName>
        <fullName evidence="2">Uncharacterized protein</fullName>
    </submittedName>
</protein>
<evidence type="ECO:0000313" key="3">
    <source>
        <dbReference type="Proteomes" id="UP000294933"/>
    </source>
</evidence>
<name>A0A4Y7PF25_9AGAM</name>
<dbReference type="Gene3D" id="1.20.1280.50">
    <property type="match status" value="1"/>
</dbReference>
<keyword evidence="1" id="KW-0812">Transmembrane</keyword>
<proteinExistence type="predicted"/>
<dbReference type="VEuPathDB" id="FungiDB:BD410DRAFT_735089"/>
<sequence length="102" mass="12333">MLAKVKPLLRARIRRRVFKRNYINDLPFELLAKIFLFCLPITFPRPSRREAPLLLGRVCRVWRSVSLHTPQLWAQIILEYFFLSNPKHTLNYETFHRFGIHE</sequence>
<dbReference type="STRING" id="50990.A0A4Y7PF25"/>
<keyword evidence="1" id="KW-1133">Transmembrane helix</keyword>
<dbReference type="Proteomes" id="UP000294933">
    <property type="component" value="Unassembled WGS sequence"/>
</dbReference>
<evidence type="ECO:0000256" key="1">
    <source>
        <dbReference type="SAM" id="Phobius"/>
    </source>
</evidence>
<dbReference type="EMBL" id="ML170516">
    <property type="protein sequence ID" value="TDL13631.1"/>
    <property type="molecule type" value="Genomic_DNA"/>
</dbReference>